<evidence type="ECO:0000256" key="3">
    <source>
        <dbReference type="ARBA" id="ARBA00022827"/>
    </source>
</evidence>
<evidence type="ECO:0000259" key="7">
    <source>
        <dbReference type="Pfam" id="PF07992"/>
    </source>
</evidence>
<dbReference type="Proteomes" id="UP000184330">
    <property type="component" value="Unassembled WGS sequence"/>
</dbReference>
<feature type="compositionally biased region" description="Low complexity" evidence="6">
    <location>
        <begin position="18"/>
        <end position="44"/>
    </location>
</feature>
<feature type="compositionally biased region" description="Basic and acidic residues" evidence="6">
    <location>
        <begin position="152"/>
        <end position="166"/>
    </location>
</feature>
<evidence type="ECO:0000313" key="8">
    <source>
        <dbReference type="EMBL" id="CZR50211.1"/>
    </source>
</evidence>
<comment type="similarity">
    <text evidence="1">Belongs to the NADH dehydrogenase family.</text>
</comment>
<dbReference type="InterPro" id="IPR036188">
    <property type="entry name" value="FAD/NAD-bd_sf"/>
</dbReference>
<keyword evidence="3" id="KW-0274">FAD</keyword>
<dbReference type="InterPro" id="IPR045024">
    <property type="entry name" value="NDH-2"/>
</dbReference>
<evidence type="ECO:0000256" key="1">
    <source>
        <dbReference type="ARBA" id="ARBA00005272"/>
    </source>
</evidence>
<evidence type="ECO:0000256" key="4">
    <source>
        <dbReference type="ARBA" id="ARBA00023002"/>
    </source>
</evidence>
<dbReference type="PANTHER" id="PTHR43706">
    <property type="entry name" value="NADH DEHYDROGENASE"/>
    <property type="match status" value="1"/>
</dbReference>
<feature type="domain" description="FAD/NAD(P)-binding" evidence="7">
    <location>
        <begin position="56"/>
        <end position="260"/>
    </location>
</feature>
<gene>
    <name evidence="8" type="ORF">PAC_00083</name>
</gene>
<dbReference type="GO" id="GO:0005739">
    <property type="term" value="C:mitochondrion"/>
    <property type="evidence" value="ECO:0007669"/>
    <property type="project" value="TreeGrafter"/>
</dbReference>
<dbReference type="PANTHER" id="PTHR43706:SF17">
    <property type="entry name" value="NADH DEHYDROGENASE (EUROFUNG)"/>
    <property type="match status" value="1"/>
</dbReference>
<evidence type="ECO:0000313" key="9">
    <source>
        <dbReference type="Proteomes" id="UP000184330"/>
    </source>
</evidence>
<accession>A0A1L7WBQ5</accession>
<keyword evidence="4" id="KW-0560">Oxidoreductase</keyword>
<sequence>MSPTTRSHNSPTKPVIELPTSLPSSAPSTTSSSSTLPSDSKSSPHTSISENGKPTLAILGTGWAGWTLAQDLGHSSSFLQQYNLVVLSPTRTMALTPLLASAATGIFDFRIAEEPIRRLSLGKDVVKYQVWCTGVDVEKRVVRCRAAVGSNGREKTNSGLKEHSDGDGEDGNGEFEVGYDKLILAPGSEVNTFDTLGVKEHCLFMKSVAGAMALRERILDCFELASLPTCSVEQKRKILHFMIVGGGPTGVELAAEIDELVQDHGFESGVMKVKEDGEVSFGAAVWCTGNKAGSVVEGLEVRKNEAGQRLLTDKWLRLLRKGEDNEVVDGVYALGDAADIEGGELPTTAEVAVQKAKWLAKHLVAGEEGK</sequence>
<dbReference type="EMBL" id="FJOG01000001">
    <property type="protein sequence ID" value="CZR50211.1"/>
    <property type="molecule type" value="Genomic_DNA"/>
</dbReference>
<dbReference type="PRINTS" id="PR00368">
    <property type="entry name" value="FADPNR"/>
</dbReference>
<name>A0A1L7WBQ5_9HELO</name>
<feature type="compositionally biased region" description="Polar residues" evidence="6">
    <location>
        <begin position="1"/>
        <end position="12"/>
    </location>
</feature>
<keyword evidence="5" id="KW-0520">NAD</keyword>
<keyword evidence="2" id="KW-0285">Flavoprotein</keyword>
<feature type="region of interest" description="Disordered" evidence="6">
    <location>
        <begin position="151"/>
        <end position="172"/>
    </location>
</feature>
<reference evidence="8 9" key="1">
    <citation type="submission" date="2016-03" db="EMBL/GenBank/DDBJ databases">
        <authorList>
            <person name="Ploux O."/>
        </authorList>
    </citation>
    <scope>NUCLEOTIDE SEQUENCE [LARGE SCALE GENOMIC DNA]</scope>
    <source>
        <strain evidence="8 9">UAMH 11012</strain>
    </source>
</reference>
<proteinExistence type="inferred from homology"/>
<dbReference type="STRING" id="576137.A0A1L7WBQ5"/>
<dbReference type="AlphaFoldDB" id="A0A1L7WBQ5"/>
<evidence type="ECO:0000256" key="6">
    <source>
        <dbReference type="SAM" id="MobiDB-lite"/>
    </source>
</evidence>
<keyword evidence="9" id="KW-1185">Reference proteome</keyword>
<dbReference type="Pfam" id="PF07992">
    <property type="entry name" value="Pyr_redox_2"/>
    <property type="match status" value="1"/>
</dbReference>
<dbReference type="SUPFAM" id="SSF51905">
    <property type="entry name" value="FAD/NAD(P)-binding domain"/>
    <property type="match status" value="2"/>
</dbReference>
<protein>
    <submittedName>
        <fullName evidence="8">Related to mitochondrial cytosolically directed NADH dehydrogenase</fullName>
    </submittedName>
</protein>
<feature type="region of interest" description="Disordered" evidence="6">
    <location>
        <begin position="1"/>
        <end position="52"/>
    </location>
</feature>
<evidence type="ECO:0000256" key="5">
    <source>
        <dbReference type="ARBA" id="ARBA00023027"/>
    </source>
</evidence>
<dbReference type="GO" id="GO:0003954">
    <property type="term" value="F:NADH dehydrogenase activity"/>
    <property type="evidence" value="ECO:0007669"/>
    <property type="project" value="InterPro"/>
</dbReference>
<dbReference type="InterPro" id="IPR023753">
    <property type="entry name" value="FAD/NAD-binding_dom"/>
</dbReference>
<dbReference type="Gene3D" id="3.50.50.100">
    <property type="match status" value="2"/>
</dbReference>
<organism evidence="8 9">
    <name type="scientific">Phialocephala subalpina</name>
    <dbReference type="NCBI Taxonomy" id="576137"/>
    <lineage>
        <taxon>Eukaryota</taxon>
        <taxon>Fungi</taxon>
        <taxon>Dikarya</taxon>
        <taxon>Ascomycota</taxon>
        <taxon>Pezizomycotina</taxon>
        <taxon>Leotiomycetes</taxon>
        <taxon>Helotiales</taxon>
        <taxon>Mollisiaceae</taxon>
        <taxon>Phialocephala</taxon>
        <taxon>Phialocephala fortinii species complex</taxon>
    </lineage>
</organism>
<dbReference type="OrthoDB" id="3244603at2759"/>
<evidence type="ECO:0000256" key="2">
    <source>
        <dbReference type="ARBA" id="ARBA00022630"/>
    </source>
</evidence>